<feature type="region of interest" description="Disordered" evidence="1">
    <location>
        <begin position="430"/>
        <end position="459"/>
    </location>
</feature>
<feature type="transmembrane region" description="Helical" evidence="2">
    <location>
        <begin position="140"/>
        <end position="164"/>
    </location>
</feature>
<feature type="transmembrane region" description="Helical" evidence="2">
    <location>
        <begin position="229"/>
        <end position="249"/>
    </location>
</feature>
<feature type="transmembrane region" description="Helical" evidence="2">
    <location>
        <begin position="86"/>
        <end position="104"/>
    </location>
</feature>
<dbReference type="Gene3D" id="2.30.42.10">
    <property type="match status" value="1"/>
</dbReference>
<evidence type="ECO:0000313" key="3">
    <source>
        <dbReference type="EMBL" id="MFD2116950.1"/>
    </source>
</evidence>
<feature type="compositionally biased region" description="Polar residues" evidence="1">
    <location>
        <begin position="439"/>
        <end position="450"/>
    </location>
</feature>
<feature type="transmembrane region" description="Helical" evidence="2">
    <location>
        <begin position="269"/>
        <end position="300"/>
    </location>
</feature>
<keyword evidence="2" id="KW-0812">Transmembrane</keyword>
<sequence length="459" mass="51401">MDVLMQWLAQIGAAWLQMLTQPFYYVAILIIIFIRYRQMTLERKLFAVKLYDWKQLTVKAIIYGLLAGIILSLVSVFFGTSLTIEALWWLWGAAALLSIIRIRFLRYAYSAGLLVLSQWVVITFTSLAERADWLGQAARSLAAIDGVSLLLLAALLHLVEALFIRRQGMKLATPFILEGKRGKLIGGYRLQGFWPIPLFLLVPAANIGASTISFGSIATAGATLPFDPLFSGSLSASWSLLAFPVMIGFSEVTISKWPEQKLQSIIKQLYIYSAVLLVLATLAWWQPILLPFVAVVLLLMHEVTRAWTRMQEIAQPPLYVPYNKGLHVLGVVPATPAIELGIIPGETIVKVNNVAVNNQEELYEALMINAAFCKLDILNRDGELRFAQRARFAGDHHQLGVILVPHAQSNYQIVGKNSLTWLHLFKRNRTTSSRRKNNAQPQKKNTINENTADDTEAMK</sequence>
<reference evidence="4" key="1">
    <citation type="journal article" date="2019" name="Int. J. Syst. Evol. Microbiol.">
        <title>The Global Catalogue of Microorganisms (GCM) 10K type strain sequencing project: providing services to taxonomists for standard genome sequencing and annotation.</title>
        <authorList>
            <consortium name="The Broad Institute Genomics Platform"/>
            <consortium name="The Broad Institute Genome Sequencing Center for Infectious Disease"/>
            <person name="Wu L."/>
            <person name="Ma J."/>
        </authorList>
    </citation>
    <scope>NUCLEOTIDE SEQUENCE [LARGE SCALE GENOMIC DNA]</scope>
    <source>
        <strain evidence="4">GH52</strain>
    </source>
</reference>
<evidence type="ECO:0000256" key="2">
    <source>
        <dbReference type="SAM" id="Phobius"/>
    </source>
</evidence>
<dbReference type="SUPFAM" id="SSF50156">
    <property type="entry name" value="PDZ domain-like"/>
    <property type="match status" value="1"/>
</dbReference>
<dbReference type="GO" id="GO:0006508">
    <property type="term" value="P:proteolysis"/>
    <property type="evidence" value="ECO:0007669"/>
    <property type="project" value="UniProtKB-KW"/>
</dbReference>
<protein>
    <submittedName>
        <fullName evidence="3">Serine protease</fullName>
    </submittedName>
</protein>
<dbReference type="GO" id="GO:0008233">
    <property type="term" value="F:peptidase activity"/>
    <property type="evidence" value="ECO:0007669"/>
    <property type="project" value="UniProtKB-KW"/>
</dbReference>
<keyword evidence="2" id="KW-1133">Transmembrane helix</keyword>
<dbReference type="InterPro" id="IPR036034">
    <property type="entry name" value="PDZ_sf"/>
</dbReference>
<keyword evidence="2" id="KW-0472">Membrane</keyword>
<evidence type="ECO:0000313" key="4">
    <source>
        <dbReference type="Proteomes" id="UP001597362"/>
    </source>
</evidence>
<comment type="caution">
    <text evidence="3">The sequence shown here is derived from an EMBL/GenBank/DDBJ whole genome shotgun (WGS) entry which is preliminary data.</text>
</comment>
<feature type="transmembrane region" description="Helical" evidence="2">
    <location>
        <begin position="12"/>
        <end position="36"/>
    </location>
</feature>
<gene>
    <name evidence="3" type="ORF">ACFSJH_14570</name>
</gene>
<keyword evidence="3" id="KW-0645">Protease</keyword>
<name>A0ABW4YMI1_9BACL</name>
<feature type="transmembrane region" description="Helical" evidence="2">
    <location>
        <begin position="111"/>
        <end position="128"/>
    </location>
</feature>
<keyword evidence="4" id="KW-1185">Reference proteome</keyword>
<dbReference type="EMBL" id="JBHUHO010000033">
    <property type="protein sequence ID" value="MFD2116950.1"/>
    <property type="molecule type" value="Genomic_DNA"/>
</dbReference>
<dbReference type="RefSeq" id="WP_377773635.1">
    <property type="nucleotide sequence ID" value="NZ_JBHUHO010000033.1"/>
</dbReference>
<organism evidence="3 4">
    <name type="scientific">Paenibacillus yanchengensis</name>
    <dbReference type="NCBI Taxonomy" id="2035833"/>
    <lineage>
        <taxon>Bacteria</taxon>
        <taxon>Bacillati</taxon>
        <taxon>Bacillota</taxon>
        <taxon>Bacilli</taxon>
        <taxon>Bacillales</taxon>
        <taxon>Paenibacillaceae</taxon>
        <taxon>Paenibacillus</taxon>
    </lineage>
</organism>
<evidence type="ECO:0000256" key="1">
    <source>
        <dbReference type="SAM" id="MobiDB-lite"/>
    </source>
</evidence>
<proteinExistence type="predicted"/>
<feature type="transmembrane region" description="Helical" evidence="2">
    <location>
        <begin position="193"/>
        <end position="217"/>
    </location>
</feature>
<feature type="transmembrane region" description="Helical" evidence="2">
    <location>
        <begin position="56"/>
        <end position="80"/>
    </location>
</feature>
<accession>A0ABW4YMI1</accession>
<keyword evidence="3" id="KW-0378">Hydrolase</keyword>
<dbReference type="Proteomes" id="UP001597362">
    <property type="component" value="Unassembled WGS sequence"/>
</dbReference>